<accession>A0A3S4ZVH2</accession>
<evidence type="ECO:0000313" key="1">
    <source>
        <dbReference type="EMBL" id="VEL20924.1"/>
    </source>
</evidence>
<name>A0A3S4ZVH2_9PLAT</name>
<dbReference type="Gene3D" id="3.40.50.720">
    <property type="entry name" value="NAD(P)-binding Rossmann-like Domain"/>
    <property type="match status" value="1"/>
</dbReference>
<sequence length="70" mass="8003">MHQQLSEEVGEDDLALGRLYPRLSETRRVAHNVARKTVLMAAEEGRCHAHISKDNVDDLLNQFSYYPPPL</sequence>
<keyword evidence="2" id="KW-1185">Reference proteome</keyword>
<dbReference type="EMBL" id="CAAALY010048614">
    <property type="protein sequence ID" value="VEL20924.1"/>
    <property type="molecule type" value="Genomic_DNA"/>
</dbReference>
<dbReference type="OrthoDB" id="5365701at2759"/>
<gene>
    <name evidence="1" type="ORF">PXEA_LOCUS14364</name>
</gene>
<comment type="caution">
    <text evidence="1">The sequence shown here is derived from an EMBL/GenBank/DDBJ whole genome shotgun (WGS) entry which is preliminary data.</text>
</comment>
<reference evidence="1" key="1">
    <citation type="submission" date="2018-11" db="EMBL/GenBank/DDBJ databases">
        <authorList>
            <consortium name="Pathogen Informatics"/>
        </authorList>
    </citation>
    <scope>NUCLEOTIDE SEQUENCE</scope>
</reference>
<organism evidence="1 2">
    <name type="scientific">Protopolystoma xenopodis</name>
    <dbReference type="NCBI Taxonomy" id="117903"/>
    <lineage>
        <taxon>Eukaryota</taxon>
        <taxon>Metazoa</taxon>
        <taxon>Spiralia</taxon>
        <taxon>Lophotrochozoa</taxon>
        <taxon>Platyhelminthes</taxon>
        <taxon>Monogenea</taxon>
        <taxon>Polyopisthocotylea</taxon>
        <taxon>Polystomatidea</taxon>
        <taxon>Polystomatidae</taxon>
        <taxon>Protopolystoma</taxon>
    </lineage>
</organism>
<protein>
    <submittedName>
        <fullName evidence="1">Uncharacterized protein</fullName>
    </submittedName>
</protein>
<proteinExistence type="predicted"/>
<dbReference type="AlphaFoldDB" id="A0A3S4ZVH2"/>
<dbReference type="Proteomes" id="UP000784294">
    <property type="component" value="Unassembled WGS sequence"/>
</dbReference>
<evidence type="ECO:0000313" key="2">
    <source>
        <dbReference type="Proteomes" id="UP000784294"/>
    </source>
</evidence>